<evidence type="ECO:0000259" key="9">
    <source>
        <dbReference type="SMART" id="SM00737"/>
    </source>
</evidence>
<dbReference type="InterPro" id="IPR003172">
    <property type="entry name" value="ML_dom"/>
</dbReference>
<comment type="caution">
    <text evidence="10">The sequence shown here is derived from an EMBL/GenBank/DDBJ whole genome shotgun (WGS) entry which is preliminary data.</text>
</comment>
<sequence>MKVSALLLAAASPLLVSAAIDRSNFLGGLMGQNQVTLQADNKVPGANPLYFCDAPDHNILTIDDVDLAPNPPEAGKKLAITAKGTLHEKVEEGAKVNLQVKYGLITLIRQTADLCEYVKEVDLECPLDKGDLKLYKEVDLPKEIPPGKYSVIADVVSKDDDAITCLQATIVFSR</sequence>
<keyword evidence="7" id="KW-0445">Lipid transport</keyword>
<dbReference type="Pfam" id="PF02221">
    <property type="entry name" value="E1_DerP2_DerF2"/>
    <property type="match status" value="1"/>
</dbReference>
<evidence type="ECO:0000256" key="5">
    <source>
        <dbReference type="ARBA" id="ARBA00022448"/>
    </source>
</evidence>
<evidence type="ECO:0000256" key="1">
    <source>
        <dbReference type="ARBA" id="ARBA00002053"/>
    </source>
</evidence>
<comment type="subunit">
    <text evidence="3">Monomer.</text>
</comment>
<accession>A0ABR1Z0Y5</accession>
<name>A0ABR1Z0Y5_9PEZI</name>
<organism evidence="10 11">
    <name type="scientific">Phyllosticta capitalensis</name>
    <dbReference type="NCBI Taxonomy" id="121624"/>
    <lineage>
        <taxon>Eukaryota</taxon>
        <taxon>Fungi</taxon>
        <taxon>Dikarya</taxon>
        <taxon>Ascomycota</taxon>
        <taxon>Pezizomycotina</taxon>
        <taxon>Dothideomycetes</taxon>
        <taxon>Dothideomycetes incertae sedis</taxon>
        <taxon>Botryosphaeriales</taxon>
        <taxon>Phyllostictaceae</taxon>
        <taxon>Phyllosticta</taxon>
    </lineage>
</organism>
<evidence type="ECO:0000256" key="3">
    <source>
        <dbReference type="ARBA" id="ARBA00011245"/>
    </source>
</evidence>
<feature type="signal peptide" evidence="8">
    <location>
        <begin position="1"/>
        <end position="18"/>
    </location>
</feature>
<evidence type="ECO:0000256" key="4">
    <source>
        <dbReference type="ARBA" id="ARBA00016056"/>
    </source>
</evidence>
<evidence type="ECO:0000313" key="11">
    <source>
        <dbReference type="Proteomes" id="UP001492380"/>
    </source>
</evidence>
<keyword evidence="11" id="KW-1185">Reference proteome</keyword>
<evidence type="ECO:0000313" key="10">
    <source>
        <dbReference type="EMBL" id="KAK8244628.1"/>
    </source>
</evidence>
<evidence type="ECO:0000256" key="8">
    <source>
        <dbReference type="SAM" id="SignalP"/>
    </source>
</evidence>
<feature type="chain" id="PRO_5045045352" description="Phosphatidylglycerol/phosphatidylinositol transfer protein" evidence="8">
    <location>
        <begin position="19"/>
        <end position="174"/>
    </location>
</feature>
<comment type="similarity">
    <text evidence="2">Belongs to the NPC2 family.</text>
</comment>
<dbReference type="PANTHER" id="PTHR11306">
    <property type="entry name" value="NIEMANN PICK TYPE C2 PROTEIN NPC2-RELATED"/>
    <property type="match status" value="1"/>
</dbReference>
<dbReference type="InterPro" id="IPR014756">
    <property type="entry name" value="Ig_E-set"/>
</dbReference>
<dbReference type="InterPro" id="IPR033917">
    <property type="entry name" value="ML_PG-PI_TP"/>
</dbReference>
<dbReference type="EMBL" id="JBBWRZ010000002">
    <property type="protein sequence ID" value="KAK8244628.1"/>
    <property type="molecule type" value="Genomic_DNA"/>
</dbReference>
<dbReference type="PANTHER" id="PTHR11306:SF0">
    <property type="entry name" value="PHOSPHATIDYLGLYCEROL_PHOSPHATIDYLINOSITOL TRANSFER PROTEIN"/>
    <property type="match status" value="1"/>
</dbReference>
<protein>
    <recommendedName>
        <fullName evidence="4">Phosphatidylglycerol/phosphatidylinositol transfer protein</fullName>
    </recommendedName>
</protein>
<dbReference type="Proteomes" id="UP001492380">
    <property type="component" value="Unassembled WGS sequence"/>
</dbReference>
<evidence type="ECO:0000256" key="6">
    <source>
        <dbReference type="ARBA" id="ARBA00022729"/>
    </source>
</evidence>
<gene>
    <name evidence="10" type="ORF">HDK90DRAFT_165058</name>
</gene>
<comment type="function">
    <text evidence="1">Catalyzes the intermembrane transfer of phosphatidylglycerol and phosphatidylinositol.</text>
</comment>
<dbReference type="CDD" id="cd00917">
    <property type="entry name" value="PG-PI_TP"/>
    <property type="match status" value="1"/>
</dbReference>
<feature type="domain" description="MD-2-related lipid-recognition" evidence="9">
    <location>
        <begin position="49"/>
        <end position="170"/>
    </location>
</feature>
<evidence type="ECO:0000256" key="2">
    <source>
        <dbReference type="ARBA" id="ARBA00006370"/>
    </source>
</evidence>
<proteinExistence type="inferred from homology"/>
<keyword evidence="6 8" id="KW-0732">Signal</keyword>
<keyword evidence="5" id="KW-0813">Transport</keyword>
<dbReference type="Gene3D" id="2.60.40.770">
    <property type="match status" value="1"/>
</dbReference>
<evidence type="ECO:0000256" key="7">
    <source>
        <dbReference type="ARBA" id="ARBA00023055"/>
    </source>
</evidence>
<reference evidence="10 11" key="1">
    <citation type="submission" date="2024-04" db="EMBL/GenBank/DDBJ databases">
        <title>Phyllosticta paracitricarpa is synonymous to the EU quarantine fungus P. citricarpa based on phylogenomic analyses.</title>
        <authorList>
            <consortium name="Lawrence Berkeley National Laboratory"/>
            <person name="Van Ingen-Buijs V.A."/>
            <person name="Van Westerhoven A.C."/>
            <person name="Haridas S."/>
            <person name="Skiadas P."/>
            <person name="Martin F."/>
            <person name="Groenewald J.Z."/>
            <person name="Crous P.W."/>
            <person name="Seidl M.F."/>
        </authorList>
    </citation>
    <scope>NUCLEOTIDE SEQUENCE [LARGE SCALE GENOMIC DNA]</scope>
    <source>
        <strain evidence="10 11">CBS 123374</strain>
    </source>
</reference>
<dbReference type="SUPFAM" id="SSF81296">
    <property type="entry name" value="E set domains"/>
    <property type="match status" value="1"/>
</dbReference>
<dbReference type="SMART" id="SM00737">
    <property type="entry name" value="ML"/>
    <property type="match status" value="1"/>
</dbReference>
<dbReference type="InterPro" id="IPR039670">
    <property type="entry name" value="NPC2-like"/>
</dbReference>